<dbReference type="Pfam" id="PF13483">
    <property type="entry name" value="Lactamase_B_3"/>
    <property type="match status" value="1"/>
</dbReference>
<accession>A0A977KXN0</accession>
<dbReference type="SUPFAM" id="SSF56281">
    <property type="entry name" value="Metallo-hydrolase/oxidoreductase"/>
    <property type="match status" value="1"/>
</dbReference>
<evidence type="ECO:0000313" key="1">
    <source>
        <dbReference type="EMBL" id="UXE61803.1"/>
    </source>
</evidence>
<dbReference type="KEGG" id="wna:KA717_02370"/>
<dbReference type="InterPro" id="IPR036866">
    <property type="entry name" value="RibonucZ/Hydroxyglut_hydro"/>
</dbReference>
<dbReference type="Proteomes" id="UP001065613">
    <property type="component" value="Chromosome"/>
</dbReference>
<organism evidence="1">
    <name type="scientific">Woronichinia naegeliana WA131</name>
    <dbReference type="NCBI Taxonomy" id="2824559"/>
    <lineage>
        <taxon>Bacteria</taxon>
        <taxon>Bacillati</taxon>
        <taxon>Cyanobacteriota</taxon>
        <taxon>Cyanophyceae</taxon>
        <taxon>Synechococcales</taxon>
        <taxon>Coelosphaeriaceae</taxon>
        <taxon>Woronichinia</taxon>
    </lineage>
</organism>
<proteinExistence type="predicted"/>
<dbReference type="AlphaFoldDB" id="A0A977KXN0"/>
<dbReference type="EMBL" id="CP073041">
    <property type="protein sequence ID" value="UXE61803.1"/>
    <property type="molecule type" value="Genomic_DNA"/>
</dbReference>
<name>A0A977KXN0_9CYAN</name>
<reference evidence="1" key="1">
    <citation type="submission" date="2021-04" db="EMBL/GenBank/DDBJ databases">
        <title>Genome sequence of Woronichinia naegeliana from Washington state freshwater lake bloom.</title>
        <authorList>
            <person name="Dreher T.W."/>
        </authorList>
    </citation>
    <scope>NUCLEOTIDE SEQUENCE</scope>
    <source>
        <strain evidence="1">WA131</strain>
    </source>
</reference>
<dbReference type="Gene3D" id="3.60.15.10">
    <property type="entry name" value="Ribonuclease Z/Hydroxyacylglutathione hydrolase-like"/>
    <property type="match status" value="1"/>
</dbReference>
<sequence>MQRRQLIRYTGATALATLGTLGMAAFRPSQAQSTSGSLLVEWLGHSAFLFTGGGTRILVNPFRAIGCTAGYRLPKVKADLVLISSQLWDEGAAENLPGNPKILFESGVYEINGFKIQGVGMPHDRVGGNRFGNNVAWRWTQGGIRVAHLGGAASPITDEQKILLGSPDVAMIPVGGGPKNYTPEEAKAAMLVLNPRVMIPTQYATVASDKSKCDLQPVTSFLDLVKGMNMTYVAGNQLLLKRSDLPKEGTLIRVFNERSVLKA</sequence>
<protein>
    <submittedName>
        <fullName evidence="1">MBL fold metallo-hydrolase</fullName>
    </submittedName>
</protein>
<dbReference type="PANTHER" id="PTHR39189:SF1">
    <property type="entry name" value="UPF0173 METAL-DEPENDENT HYDROLASE YTKL"/>
    <property type="match status" value="1"/>
</dbReference>
<dbReference type="PANTHER" id="PTHR39189">
    <property type="entry name" value="UPF0173 METAL-DEPENDENT HYDROLASE YTKL"/>
    <property type="match status" value="1"/>
</dbReference>
<gene>
    <name evidence="1" type="ORF">KA717_02370</name>
</gene>